<dbReference type="EMBL" id="JAWPEI010000007">
    <property type="protein sequence ID" value="KAK4721945.1"/>
    <property type="molecule type" value="Genomic_DNA"/>
</dbReference>
<reference evidence="1 2" key="1">
    <citation type="submission" date="2023-10" db="EMBL/GenBank/DDBJ databases">
        <title>Genome-Wide Identification Analysis in wild type Solanum Pinnatisectum Reveals Some Genes Defensing Phytophthora Infestans.</title>
        <authorList>
            <person name="Sun C."/>
        </authorList>
    </citation>
    <scope>NUCLEOTIDE SEQUENCE [LARGE SCALE GENOMIC DNA]</scope>
    <source>
        <strain evidence="1">LQN</strain>
        <tissue evidence="1">Leaf</tissue>
    </source>
</reference>
<organism evidence="1 2">
    <name type="scientific">Solanum pinnatisectum</name>
    <name type="common">tansyleaf nightshade</name>
    <dbReference type="NCBI Taxonomy" id="50273"/>
    <lineage>
        <taxon>Eukaryota</taxon>
        <taxon>Viridiplantae</taxon>
        <taxon>Streptophyta</taxon>
        <taxon>Embryophyta</taxon>
        <taxon>Tracheophyta</taxon>
        <taxon>Spermatophyta</taxon>
        <taxon>Magnoliopsida</taxon>
        <taxon>eudicotyledons</taxon>
        <taxon>Gunneridae</taxon>
        <taxon>Pentapetalae</taxon>
        <taxon>asterids</taxon>
        <taxon>lamiids</taxon>
        <taxon>Solanales</taxon>
        <taxon>Solanaceae</taxon>
        <taxon>Solanoideae</taxon>
        <taxon>Solaneae</taxon>
        <taxon>Solanum</taxon>
    </lineage>
</organism>
<dbReference type="Proteomes" id="UP001311915">
    <property type="component" value="Unassembled WGS sequence"/>
</dbReference>
<dbReference type="PANTHER" id="PTHR31286">
    <property type="entry name" value="GLYCINE-RICH CELL WALL STRUCTURAL PROTEIN 1.8-LIKE"/>
    <property type="match status" value="1"/>
</dbReference>
<keyword evidence="2" id="KW-1185">Reference proteome</keyword>
<evidence type="ECO:0008006" key="3">
    <source>
        <dbReference type="Google" id="ProtNLM"/>
    </source>
</evidence>
<proteinExistence type="predicted"/>
<comment type="caution">
    <text evidence="1">The sequence shown here is derived from an EMBL/GenBank/DDBJ whole genome shotgun (WGS) entry which is preliminary data.</text>
</comment>
<protein>
    <recommendedName>
        <fullName evidence="3">DUF4283 domain-containing protein</fullName>
    </recommendedName>
</protein>
<evidence type="ECO:0000313" key="2">
    <source>
        <dbReference type="Proteomes" id="UP001311915"/>
    </source>
</evidence>
<accession>A0AAV9L862</accession>
<sequence>MASRYPVRKKIRIYQPWAFSIIIKLLGKRQPNFVASKAIETYSSIWLRLPKLPTEYYDHKILAKIVNKIDRLVKIDVCTSATLRGRYARICVEVPVEKAVRSHIHMGNLK</sequence>
<evidence type="ECO:0000313" key="1">
    <source>
        <dbReference type="EMBL" id="KAK4721945.1"/>
    </source>
</evidence>
<dbReference type="InterPro" id="IPR040256">
    <property type="entry name" value="At4g02000-like"/>
</dbReference>
<dbReference type="PANTHER" id="PTHR31286:SF99">
    <property type="entry name" value="DUF4283 DOMAIN-CONTAINING PROTEIN"/>
    <property type="match status" value="1"/>
</dbReference>
<name>A0AAV9L862_9SOLN</name>
<dbReference type="AlphaFoldDB" id="A0AAV9L862"/>
<gene>
    <name evidence="1" type="ORF">R3W88_012178</name>
</gene>